<dbReference type="FunFam" id="1.25.40.860:FF:000003">
    <property type="entry name" value="Eukaryotic translation initiation factor 3 subunit A"/>
    <property type="match status" value="1"/>
</dbReference>
<sequence>MVSRDFILHNPHLGAGISSIPPADADIDCPPPPPPPLRLVVLLLHAAPPPPHQKPENVLKRAHELIGVHQAPAALTLLHEHITSKRSRNVPITSLEPVMLLLVELSVEQKKGKLAKDALYQYKNIAQNTNVGTIELVLKKFIELAAEKVTAAQQKADEVQSSIEATTTADNVEDLEASETPESILLATVSGEQSRDRTDRAIVTPWLKFLWEAYRTVLDILRNNARLELLYQSTAMQAFDFCLKYTRKTEFRRLCELLRNHVQTAAKYSAQMHAINLSDPDTLQRHLETRFQQLNVAVELELWQEAFRSVEDIHTLLNLSKRPPKNIMMANYYEKLTRIFLVGENYLFHAAAWSRYYNLLRQSAAIVASGQGKKSENPPTSEADLQRAATFVVLSALSIPVISTSRSRGAMVDFDEARKNKNSRLTHLLGMSQAPTRALLFRDALSKSLIRRCRPEIRDLYNILEVDFHPLSICKKISPILAKIGADEEMQKYIIPLQQVILTRLFQQLSQVYETVDLDFVESLAQFPEPFQVTRATIEKFIMNGNKKGDLAIRMDHATGVLSFDADVFSSAKAAHAGSSAGSAESETGSVQRLQSTPSQIVRSQLTRLAEVLYTTCQYIDPSFNEARIQARDAALARAKAGAEKEHLEILARKEIIQKRKDKASEAQAARDKENARKKMVQEQLLQQAEAARLAEEQKLREAKRLANEREQIKRKEVESMLKDMKLEDLAGEDLDTLDSNKIRMIKLQQLEREKNTVAEKLRITGKRLDHLERAFRKEEAKKLPEDYAKQRERDLKAYELTKAQTLKEAEEKHKADVEIKHRLSRLMPFYESFRSNLHERRRDEFEKRRRDADRELEKLISARKKEYRDKKIREKREREEKERALREAEERAAREKEEEERRKEAKKEEMARIKEEREKEREKAREAQARQQQREEEAMARRKAEKAAAAAVPVRRETPPTEAPAAVAPPRLPLAGTRPSWREREAAKAAGGAPPEPAAAAPPARAAPPIDRTDSNERPPAAGGPPRLALAGKTGGSSWREREAARAAGGGAPIPERPAPQGRVSSGRGGAPIEREGSGRGEPAKDGVAPEPLKASGAPGKYVPKWRRDNA</sequence>
<dbReference type="Gene3D" id="1.25.40.860">
    <property type="match status" value="2"/>
</dbReference>
<dbReference type="GO" id="GO:0016282">
    <property type="term" value="C:eukaryotic 43S preinitiation complex"/>
    <property type="evidence" value="ECO:0007669"/>
    <property type="project" value="UniProtKB-UniRule"/>
</dbReference>
<dbReference type="GO" id="GO:0071540">
    <property type="term" value="C:eukaryotic translation initiation factor 3 complex, eIF3e"/>
    <property type="evidence" value="ECO:0007669"/>
    <property type="project" value="TreeGrafter"/>
</dbReference>
<reference evidence="10" key="1">
    <citation type="submission" date="2023-06" db="EMBL/GenBank/DDBJ databases">
        <title>Genome-scale phylogeny and comparative genomics of the fungal order Sordariales.</title>
        <authorList>
            <consortium name="Lawrence Berkeley National Laboratory"/>
            <person name="Hensen N."/>
            <person name="Bonometti L."/>
            <person name="Westerberg I."/>
            <person name="Brannstrom I.O."/>
            <person name="Guillou S."/>
            <person name="Cros-Aarteil S."/>
            <person name="Calhoun S."/>
            <person name="Haridas S."/>
            <person name="Kuo A."/>
            <person name="Mondo S."/>
            <person name="Pangilinan J."/>
            <person name="Riley R."/>
            <person name="Labutti K."/>
            <person name="Andreopoulos B."/>
            <person name="Lipzen A."/>
            <person name="Chen C."/>
            <person name="Yanf M."/>
            <person name="Daum C."/>
            <person name="Ng V."/>
            <person name="Clum A."/>
            <person name="Steindorff A."/>
            <person name="Ohm R."/>
            <person name="Martin F."/>
            <person name="Silar P."/>
            <person name="Natvig D."/>
            <person name="Lalanne C."/>
            <person name="Gautier V."/>
            <person name="Ament-Velasquez S.L."/>
            <person name="Kruys A."/>
            <person name="Hutchinson M.I."/>
            <person name="Powell A.J."/>
            <person name="Barry K."/>
            <person name="Miller A.N."/>
            <person name="Grigoriev I.V."/>
            <person name="Debuchy R."/>
            <person name="Gladieux P."/>
            <person name="Thoren M.H."/>
            <person name="Johannesson H."/>
        </authorList>
    </citation>
    <scope>NUCLEOTIDE SEQUENCE</scope>
    <source>
        <strain evidence="10">CBS 540.89</strain>
    </source>
</reference>
<evidence type="ECO:0000256" key="2">
    <source>
        <dbReference type="ARBA" id="ARBA00022490"/>
    </source>
</evidence>
<keyword evidence="5 7" id="KW-0648">Protein biosynthesis</keyword>
<comment type="similarity">
    <text evidence="7">Belongs to the eIF-3 subunit A family.</text>
</comment>
<dbReference type="GO" id="GO:0003729">
    <property type="term" value="F:mRNA binding"/>
    <property type="evidence" value="ECO:0007669"/>
    <property type="project" value="TreeGrafter"/>
</dbReference>
<evidence type="ECO:0000256" key="3">
    <source>
        <dbReference type="ARBA" id="ARBA00022540"/>
    </source>
</evidence>
<dbReference type="EMBL" id="JAUKTV010000001">
    <property type="protein sequence ID" value="KAK0748726.1"/>
    <property type="molecule type" value="Genomic_DNA"/>
</dbReference>
<evidence type="ECO:0000256" key="1">
    <source>
        <dbReference type="ARBA" id="ARBA00004496"/>
    </source>
</evidence>
<dbReference type="GO" id="GO:0003743">
    <property type="term" value="F:translation initiation factor activity"/>
    <property type="evidence" value="ECO:0007669"/>
    <property type="project" value="UniProtKB-UniRule"/>
</dbReference>
<feature type="compositionally biased region" description="Basic and acidic residues" evidence="8">
    <location>
        <begin position="868"/>
        <end position="947"/>
    </location>
</feature>
<keyword evidence="6 7" id="KW-0175">Coiled coil</keyword>
<dbReference type="GO" id="GO:0002188">
    <property type="term" value="P:translation reinitiation"/>
    <property type="evidence" value="ECO:0007669"/>
    <property type="project" value="TreeGrafter"/>
</dbReference>
<feature type="domain" description="PCI" evidence="9">
    <location>
        <begin position="385"/>
        <end position="569"/>
    </location>
</feature>
<evidence type="ECO:0000256" key="4">
    <source>
        <dbReference type="ARBA" id="ARBA00022884"/>
    </source>
</evidence>
<dbReference type="FunFam" id="4.10.860.10:FF:000001">
    <property type="entry name" value="Eukaryotic translation initiation factor 3 subunit A"/>
    <property type="match status" value="1"/>
</dbReference>
<keyword evidence="4 7" id="KW-0694">RNA-binding</keyword>
<evidence type="ECO:0000313" key="11">
    <source>
        <dbReference type="Proteomes" id="UP001172159"/>
    </source>
</evidence>
<feature type="region of interest" description="Disordered" evidence="8">
    <location>
        <begin position="868"/>
        <end position="1112"/>
    </location>
</feature>
<dbReference type="SMART" id="SM00088">
    <property type="entry name" value="PINT"/>
    <property type="match status" value="1"/>
</dbReference>
<evidence type="ECO:0000259" key="9">
    <source>
        <dbReference type="PROSITE" id="PS50250"/>
    </source>
</evidence>
<dbReference type="GO" id="GO:0001732">
    <property type="term" value="P:formation of cytoplasmic translation initiation complex"/>
    <property type="evidence" value="ECO:0007669"/>
    <property type="project" value="UniProtKB-UniRule"/>
</dbReference>
<comment type="function">
    <text evidence="7">RNA-binding component of the eukaryotic translation initiation factor 3 (eIF-3) complex, which is involved in protein synthesis of a specialized repertoire of mRNAs and, together with other initiation factors, stimulates binding of mRNA and methionyl-tRNAi to the 40S ribosome. The eIF-3 complex specifically targets and initiates translation of a subset of mRNAs involved in cell proliferation.</text>
</comment>
<protein>
    <recommendedName>
        <fullName evidence="7">Eukaryotic translation initiation factor 3 subunit A</fullName>
        <shortName evidence="7">eIF3a</shortName>
    </recommendedName>
    <alternativeName>
        <fullName evidence="7">Eukaryotic translation initiation factor 3 110 kDa subunit homolog</fullName>
        <shortName evidence="7">eIF3 p110</shortName>
    </alternativeName>
    <alternativeName>
        <fullName evidence="7">Translation initiation factor eIF3, p110 subunit homolog</fullName>
    </alternativeName>
</protein>
<keyword evidence="2 7" id="KW-0963">Cytoplasm</keyword>
<dbReference type="InterPro" id="IPR000717">
    <property type="entry name" value="PCI_dom"/>
</dbReference>
<evidence type="ECO:0000256" key="8">
    <source>
        <dbReference type="SAM" id="MobiDB-lite"/>
    </source>
</evidence>
<dbReference type="GO" id="GO:0043614">
    <property type="term" value="C:multi-eIF complex"/>
    <property type="evidence" value="ECO:0007669"/>
    <property type="project" value="TreeGrafter"/>
</dbReference>
<feature type="compositionally biased region" description="Low complexity" evidence="8">
    <location>
        <begin position="989"/>
        <end position="1010"/>
    </location>
</feature>
<evidence type="ECO:0000256" key="6">
    <source>
        <dbReference type="ARBA" id="ARBA00023054"/>
    </source>
</evidence>
<keyword evidence="11" id="KW-1185">Reference proteome</keyword>
<gene>
    <name evidence="7" type="primary">TIF32</name>
    <name evidence="10" type="ORF">B0T21DRAFT_407212</name>
</gene>
<dbReference type="PANTHER" id="PTHR14005:SF0">
    <property type="entry name" value="EUKARYOTIC TRANSLATION INITIATION FACTOR 3 SUBUNIT A"/>
    <property type="match status" value="1"/>
</dbReference>
<dbReference type="Proteomes" id="UP001172159">
    <property type="component" value="Unassembled WGS sequence"/>
</dbReference>
<keyword evidence="3 7" id="KW-0396">Initiation factor</keyword>
<feature type="coiled-coil region" evidence="7">
    <location>
        <begin position="664"/>
        <end position="768"/>
    </location>
</feature>
<dbReference type="AlphaFoldDB" id="A0AA40K7D7"/>
<dbReference type="GO" id="GO:0033290">
    <property type="term" value="C:eukaryotic 48S preinitiation complex"/>
    <property type="evidence" value="ECO:0007669"/>
    <property type="project" value="UniProtKB-UniRule"/>
</dbReference>
<dbReference type="Pfam" id="PF01399">
    <property type="entry name" value="PCI"/>
    <property type="match status" value="1"/>
</dbReference>
<comment type="subcellular location">
    <subcellularLocation>
        <location evidence="1 7">Cytoplasm</location>
    </subcellularLocation>
</comment>
<dbReference type="HAMAP" id="MF_03000">
    <property type="entry name" value="eIF3a"/>
    <property type="match status" value="1"/>
</dbReference>
<accession>A0AA40K7D7</accession>
<name>A0AA40K7D7_9PEZI</name>
<feature type="compositionally biased region" description="Low complexity" evidence="8">
    <location>
        <begin position="1019"/>
        <end position="1033"/>
    </location>
</feature>
<evidence type="ECO:0000256" key="7">
    <source>
        <dbReference type="HAMAP-Rule" id="MF_03000"/>
    </source>
</evidence>
<dbReference type="Gene3D" id="4.10.860.10">
    <property type="entry name" value="UVR domain"/>
    <property type="match status" value="1"/>
</dbReference>
<dbReference type="PANTHER" id="PTHR14005">
    <property type="entry name" value="EUKARYOTIC TRANSLATION INITIATION FACTOR 3, THETA SUBUNIT"/>
    <property type="match status" value="1"/>
</dbReference>
<feature type="compositionally biased region" description="Basic and acidic residues" evidence="8">
    <location>
        <begin position="1074"/>
        <end position="1086"/>
    </location>
</feature>
<evidence type="ECO:0000313" key="10">
    <source>
        <dbReference type="EMBL" id="KAK0748726.1"/>
    </source>
</evidence>
<dbReference type="InterPro" id="IPR054711">
    <property type="entry name" value="eIF3a_PCI_TPR-like"/>
</dbReference>
<organism evidence="10 11">
    <name type="scientific">Apiosordaria backusii</name>
    <dbReference type="NCBI Taxonomy" id="314023"/>
    <lineage>
        <taxon>Eukaryota</taxon>
        <taxon>Fungi</taxon>
        <taxon>Dikarya</taxon>
        <taxon>Ascomycota</taxon>
        <taxon>Pezizomycotina</taxon>
        <taxon>Sordariomycetes</taxon>
        <taxon>Sordariomycetidae</taxon>
        <taxon>Sordariales</taxon>
        <taxon>Lasiosphaeriaceae</taxon>
        <taxon>Apiosordaria</taxon>
    </lineage>
</organism>
<dbReference type="Pfam" id="PF22591">
    <property type="entry name" value="eIF3a_PCI_TPR-like"/>
    <property type="match status" value="1"/>
</dbReference>
<proteinExistence type="inferred from homology"/>
<comment type="caution">
    <text evidence="10">The sequence shown here is derived from an EMBL/GenBank/DDBJ whole genome shotgun (WGS) entry which is preliminary data.</text>
</comment>
<feature type="compositionally biased region" description="Low complexity" evidence="8">
    <location>
        <begin position="964"/>
        <end position="976"/>
    </location>
</feature>
<dbReference type="PROSITE" id="PS50250">
    <property type="entry name" value="PCI"/>
    <property type="match status" value="1"/>
</dbReference>
<evidence type="ECO:0000256" key="5">
    <source>
        <dbReference type="ARBA" id="ARBA00022917"/>
    </source>
</evidence>
<dbReference type="GO" id="GO:0071541">
    <property type="term" value="C:eukaryotic translation initiation factor 3 complex, eIF3m"/>
    <property type="evidence" value="ECO:0007669"/>
    <property type="project" value="TreeGrafter"/>
</dbReference>
<comment type="subunit">
    <text evidence="7">Component of the eukaryotic translation initiation factor 3 (eIF-3) complex.</text>
</comment>
<dbReference type="InterPro" id="IPR027512">
    <property type="entry name" value="EIF3A"/>
</dbReference>